<reference evidence="13" key="1">
    <citation type="submission" date="2013-01" db="EMBL/GenBank/DDBJ databases">
        <title>Draft Genome Sequence of a Mulberry Tree, Morus notabilis C.K. Schneid.</title>
        <authorList>
            <person name="He N."/>
            <person name="Zhao S."/>
        </authorList>
    </citation>
    <scope>NUCLEOTIDE SEQUENCE</scope>
</reference>
<keyword evidence="7" id="KW-0677">Repeat</keyword>
<dbReference type="InterPro" id="IPR047664">
    <property type="entry name" value="SWEET"/>
</dbReference>
<dbReference type="KEGG" id="mnt:21392177"/>
<proteinExistence type="inferred from homology"/>
<dbReference type="FunFam" id="1.20.1280.290:FF:000001">
    <property type="entry name" value="Bidirectional sugar transporter SWEET"/>
    <property type="match status" value="1"/>
</dbReference>
<keyword evidence="3 10" id="KW-0813">Transport</keyword>
<keyword evidence="6 10" id="KW-0812">Transmembrane</keyword>
<keyword evidence="8 10" id="KW-1133">Transmembrane helix</keyword>
<dbReference type="Pfam" id="PF03083">
    <property type="entry name" value="MtN3_slv"/>
    <property type="match status" value="2"/>
</dbReference>
<accession>W9R2X9</accession>
<dbReference type="Gene3D" id="1.20.1280.290">
    <property type="match status" value="2"/>
</dbReference>
<dbReference type="InterPro" id="IPR004316">
    <property type="entry name" value="SWEET_rpt"/>
</dbReference>
<dbReference type="eggNOG" id="KOG1623">
    <property type="taxonomic scope" value="Eukaryota"/>
</dbReference>
<keyword evidence="4" id="KW-1003">Cell membrane</keyword>
<evidence type="ECO:0000256" key="2">
    <source>
        <dbReference type="ARBA" id="ARBA00007809"/>
    </source>
</evidence>
<name>W9R2X9_9ROSA</name>
<evidence type="ECO:0000256" key="10">
    <source>
        <dbReference type="RuleBase" id="RU910715"/>
    </source>
</evidence>
<dbReference type="AlphaFoldDB" id="W9R2X9"/>
<evidence type="ECO:0000256" key="1">
    <source>
        <dbReference type="ARBA" id="ARBA00004651"/>
    </source>
</evidence>
<dbReference type="EMBL" id="KE344216">
    <property type="protein sequence ID" value="EXB54896.1"/>
    <property type="molecule type" value="Genomic_DNA"/>
</dbReference>
<feature type="compositionally biased region" description="Basic and acidic residues" evidence="11">
    <location>
        <begin position="263"/>
        <end position="295"/>
    </location>
</feature>
<feature type="transmembrane region" description="Helical" evidence="10">
    <location>
        <begin position="103"/>
        <end position="123"/>
    </location>
</feature>
<feature type="transmembrane region" description="Helical" evidence="10">
    <location>
        <begin position="68"/>
        <end position="91"/>
    </location>
</feature>
<dbReference type="STRING" id="981085.W9R2X9"/>
<evidence type="ECO:0000256" key="3">
    <source>
        <dbReference type="ARBA" id="ARBA00022448"/>
    </source>
</evidence>
<feature type="transmembrane region" description="Helical" evidence="10">
    <location>
        <begin position="190"/>
        <end position="211"/>
    </location>
</feature>
<evidence type="ECO:0000256" key="5">
    <source>
        <dbReference type="ARBA" id="ARBA00022597"/>
    </source>
</evidence>
<organism evidence="12 13">
    <name type="scientific">Morus notabilis</name>
    <dbReference type="NCBI Taxonomy" id="981085"/>
    <lineage>
        <taxon>Eukaryota</taxon>
        <taxon>Viridiplantae</taxon>
        <taxon>Streptophyta</taxon>
        <taxon>Embryophyta</taxon>
        <taxon>Tracheophyta</taxon>
        <taxon>Spermatophyta</taxon>
        <taxon>Magnoliopsida</taxon>
        <taxon>eudicotyledons</taxon>
        <taxon>Gunneridae</taxon>
        <taxon>Pentapetalae</taxon>
        <taxon>rosids</taxon>
        <taxon>fabids</taxon>
        <taxon>Rosales</taxon>
        <taxon>Moraceae</taxon>
        <taxon>Moreae</taxon>
        <taxon>Morus</taxon>
    </lineage>
</organism>
<keyword evidence="5 10" id="KW-0762">Sugar transport</keyword>
<evidence type="ECO:0000256" key="9">
    <source>
        <dbReference type="ARBA" id="ARBA00023136"/>
    </source>
</evidence>
<evidence type="ECO:0000256" key="11">
    <source>
        <dbReference type="SAM" id="MobiDB-lite"/>
    </source>
</evidence>
<dbReference type="Proteomes" id="UP000030645">
    <property type="component" value="Unassembled WGS sequence"/>
</dbReference>
<feature type="transmembrane region" description="Helical" evidence="10">
    <location>
        <begin position="6"/>
        <end position="25"/>
    </location>
</feature>
<comment type="subcellular location">
    <subcellularLocation>
        <location evidence="1 10">Cell membrane</location>
        <topology evidence="1 10">Multi-pass membrane protein</topology>
    </subcellularLocation>
</comment>
<dbReference type="GO" id="GO:0008515">
    <property type="term" value="F:sucrose transmembrane transporter activity"/>
    <property type="evidence" value="ECO:0007669"/>
    <property type="project" value="UniProtKB-ARBA"/>
</dbReference>
<dbReference type="GO" id="GO:0051119">
    <property type="term" value="F:sugar transmembrane transporter activity"/>
    <property type="evidence" value="ECO:0007669"/>
    <property type="project" value="InterPro"/>
</dbReference>
<dbReference type="PANTHER" id="PTHR10791:SF163">
    <property type="entry name" value="BIDIRECTIONAL SUGAR TRANSPORTER SWEET"/>
    <property type="match status" value="1"/>
</dbReference>
<feature type="region of interest" description="Disordered" evidence="11">
    <location>
        <begin position="257"/>
        <end position="295"/>
    </location>
</feature>
<keyword evidence="13" id="KW-1185">Reference proteome</keyword>
<protein>
    <recommendedName>
        <fullName evidence="10">Bidirectional sugar transporter SWEET</fullName>
    </recommendedName>
</protein>
<feature type="transmembrane region" description="Helical" evidence="10">
    <location>
        <begin position="162"/>
        <end position="184"/>
    </location>
</feature>
<evidence type="ECO:0000313" key="12">
    <source>
        <dbReference type="EMBL" id="EXB54896.1"/>
    </source>
</evidence>
<feature type="transmembrane region" description="Helical" evidence="10">
    <location>
        <begin position="129"/>
        <end position="150"/>
    </location>
</feature>
<comment type="function">
    <text evidence="10">Mediates both low-affinity uptake and efflux of sugar across the membrane.</text>
</comment>
<dbReference type="PANTHER" id="PTHR10791">
    <property type="entry name" value="RAG1-ACTIVATING PROTEIN 1"/>
    <property type="match status" value="1"/>
</dbReference>
<evidence type="ECO:0000256" key="8">
    <source>
        <dbReference type="ARBA" id="ARBA00022989"/>
    </source>
</evidence>
<evidence type="ECO:0000256" key="7">
    <source>
        <dbReference type="ARBA" id="ARBA00022737"/>
    </source>
</evidence>
<sequence>MASHHYLTLAFGLLGNIVSFMVFLAPIPTFHKIYKKKSAEGFQSLPYVIALLSSMLWIYYALLKKDALLLITINSVGCVIETVYIALFLFYAPKKTRIETVKLLLMLNVVGYGLMLVLTIFLAEGEKRLQAVGWICLAFNLSVFAAPLCIMRQVIRTKSVEFMPFPLSFFLTLGAVMWFFYGLLLKDYNIAFPNVLGFFFGIAQMALYIVYKNAKKTILLEPKLQELSEHVIDVVKISALVCPTELNPVFIQTNDTGSTGNDKITDHENENHQVKAKIEETKEANKNKDGSADRV</sequence>
<gene>
    <name evidence="12" type="ORF">L484_008826</name>
</gene>
<comment type="similarity">
    <text evidence="2 10">Belongs to the SWEET sugar transporter family.</text>
</comment>
<evidence type="ECO:0000256" key="6">
    <source>
        <dbReference type="ARBA" id="ARBA00022692"/>
    </source>
</evidence>
<dbReference type="FunFam" id="1.20.1280.290:FF:000003">
    <property type="entry name" value="Bidirectional sugar transporter SWEET"/>
    <property type="match status" value="1"/>
</dbReference>
<feature type="transmembrane region" description="Helical" evidence="10">
    <location>
        <begin position="45"/>
        <end position="62"/>
    </location>
</feature>
<evidence type="ECO:0000313" key="13">
    <source>
        <dbReference type="Proteomes" id="UP000030645"/>
    </source>
</evidence>
<keyword evidence="9 10" id="KW-0472">Membrane</keyword>
<dbReference type="OrthoDB" id="409725at2759"/>
<dbReference type="GO" id="GO:0005886">
    <property type="term" value="C:plasma membrane"/>
    <property type="evidence" value="ECO:0007669"/>
    <property type="project" value="UniProtKB-SubCell"/>
</dbReference>
<evidence type="ECO:0000256" key="4">
    <source>
        <dbReference type="ARBA" id="ARBA00022475"/>
    </source>
</evidence>